<gene>
    <name evidence="1" type="ORF">METZ01_LOCUS270992</name>
</gene>
<evidence type="ECO:0000313" key="1">
    <source>
        <dbReference type="EMBL" id="SVC18138.1"/>
    </source>
</evidence>
<reference evidence="1" key="1">
    <citation type="submission" date="2018-05" db="EMBL/GenBank/DDBJ databases">
        <authorList>
            <person name="Lanie J.A."/>
            <person name="Ng W.-L."/>
            <person name="Kazmierczak K.M."/>
            <person name="Andrzejewski T.M."/>
            <person name="Davidsen T.M."/>
            <person name="Wayne K.J."/>
            <person name="Tettelin H."/>
            <person name="Glass J.I."/>
            <person name="Rusch D."/>
            <person name="Podicherti R."/>
            <person name="Tsui H.-C.T."/>
            <person name="Winkler M.E."/>
        </authorList>
    </citation>
    <scope>NUCLEOTIDE SEQUENCE</scope>
</reference>
<dbReference type="AlphaFoldDB" id="A0A382K1M8"/>
<feature type="non-terminal residue" evidence="1">
    <location>
        <position position="25"/>
    </location>
</feature>
<feature type="non-terminal residue" evidence="1">
    <location>
        <position position="1"/>
    </location>
</feature>
<protein>
    <submittedName>
        <fullName evidence="1">Uncharacterized protein</fullName>
    </submittedName>
</protein>
<proteinExistence type="predicted"/>
<sequence>NQICVFIVDLVQVVMVRKMSFRLCH</sequence>
<accession>A0A382K1M8</accession>
<name>A0A382K1M8_9ZZZZ</name>
<organism evidence="1">
    <name type="scientific">marine metagenome</name>
    <dbReference type="NCBI Taxonomy" id="408172"/>
    <lineage>
        <taxon>unclassified sequences</taxon>
        <taxon>metagenomes</taxon>
        <taxon>ecological metagenomes</taxon>
    </lineage>
</organism>
<dbReference type="EMBL" id="UINC01077740">
    <property type="protein sequence ID" value="SVC18138.1"/>
    <property type="molecule type" value="Genomic_DNA"/>
</dbReference>